<evidence type="ECO:0000256" key="2">
    <source>
        <dbReference type="ARBA" id="ARBA00022692"/>
    </source>
</evidence>
<feature type="domain" description="Peptidase S54 rhomboid" evidence="7">
    <location>
        <begin position="88"/>
        <end position="226"/>
    </location>
</feature>
<dbReference type="InterPro" id="IPR050925">
    <property type="entry name" value="Rhomboid_protease_S54"/>
</dbReference>
<feature type="chain" id="PRO_5035320427" description="Peptidase S54 rhomboid domain-containing protein" evidence="6">
    <location>
        <begin position="21"/>
        <end position="248"/>
    </location>
</feature>
<dbReference type="Proteomes" id="UP000789595">
    <property type="component" value="Unassembled WGS sequence"/>
</dbReference>
<feature type="transmembrane region" description="Helical" evidence="5">
    <location>
        <begin position="153"/>
        <end position="175"/>
    </location>
</feature>
<dbReference type="PANTHER" id="PTHR43731">
    <property type="entry name" value="RHOMBOID PROTEASE"/>
    <property type="match status" value="1"/>
</dbReference>
<keyword evidence="2 5" id="KW-0812">Transmembrane</keyword>
<dbReference type="GO" id="GO:0016020">
    <property type="term" value="C:membrane"/>
    <property type="evidence" value="ECO:0007669"/>
    <property type="project" value="UniProtKB-SubCell"/>
</dbReference>
<organism evidence="8 9">
    <name type="scientific">Pelagomonas calceolata</name>
    <dbReference type="NCBI Taxonomy" id="35677"/>
    <lineage>
        <taxon>Eukaryota</taxon>
        <taxon>Sar</taxon>
        <taxon>Stramenopiles</taxon>
        <taxon>Ochrophyta</taxon>
        <taxon>Pelagophyceae</taxon>
        <taxon>Pelagomonadales</taxon>
        <taxon>Pelagomonadaceae</taxon>
        <taxon>Pelagomonas</taxon>
    </lineage>
</organism>
<dbReference type="Gene3D" id="1.20.1540.10">
    <property type="entry name" value="Rhomboid-like"/>
    <property type="match status" value="1"/>
</dbReference>
<dbReference type="InterPro" id="IPR022764">
    <property type="entry name" value="Peptidase_S54_rhomboid_dom"/>
</dbReference>
<keyword evidence="6" id="KW-0732">Signal</keyword>
<comment type="caution">
    <text evidence="8">The sequence shown here is derived from an EMBL/GenBank/DDBJ whole genome shotgun (WGS) entry which is preliminary data.</text>
</comment>
<dbReference type="AlphaFoldDB" id="A0A8J2S9B4"/>
<evidence type="ECO:0000256" key="5">
    <source>
        <dbReference type="SAM" id="Phobius"/>
    </source>
</evidence>
<keyword evidence="4 5" id="KW-0472">Membrane</keyword>
<gene>
    <name evidence="8" type="ORF">PECAL_1P21730</name>
</gene>
<accession>A0A8J2S9B4</accession>
<evidence type="ECO:0000256" key="1">
    <source>
        <dbReference type="ARBA" id="ARBA00004141"/>
    </source>
</evidence>
<evidence type="ECO:0000313" key="8">
    <source>
        <dbReference type="EMBL" id="CAH0365721.1"/>
    </source>
</evidence>
<sequence>MRRSPFLRVVGALALLTADASLGGLSHGLGLVPRSQRSGLVKRRRVQAPATATDRIAQVTIGAYVAQVARPSLAALGARSTRLILRAGQWWRLATPMLLHGSPAHLMVNMLALRNVGGALERAYGSKRTALVYALAGVGGNVLPVVLKGMSDSALSVGASGAVAGLVGALAVHLYRHSHLYGTSGLKSIRDTVLMNAALGMTSHNVDNLAHLGGLLTGAASAYVFGANWVRPYEGAQHYVDRPLVRLF</sequence>
<dbReference type="SUPFAM" id="SSF144091">
    <property type="entry name" value="Rhomboid-like"/>
    <property type="match status" value="1"/>
</dbReference>
<protein>
    <recommendedName>
        <fullName evidence="7">Peptidase S54 rhomboid domain-containing protein</fullName>
    </recommendedName>
</protein>
<dbReference type="PANTHER" id="PTHR43731:SF26">
    <property type="entry name" value="RHOMBOID-LIKE PROTEIN 10, CHLOROPLASTIC"/>
    <property type="match status" value="1"/>
</dbReference>
<comment type="subcellular location">
    <subcellularLocation>
        <location evidence="1">Membrane</location>
        <topology evidence="1">Multi-pass membrane protein</topology>
    </subcellularLocation>
</comment>
<keyword evidence="3 5" id="KW-1133">Transmembrane helix</keyword>
<evidence type="ECO:0000256" key="6">
    <source>
        <dbReference type="SAM" id="SignalP"/>
    </source>
</evidence>
<proteinExistence type="predicted"/>
<evidence type="ECO:0000256" key="3">
    <source>
        <dbReference type="ARBA" id="ARBA00022989"/>
    </source>
</evidence>
<dbReference type="OrthoDB" id="418595at2759"/>
<dbReference type="EMBL" id="CAKKNE010000001">
    <property type="protein sequence ID" value="CAH0365721.1"/>
    <property type="molecule type" value="Genomic_DNA"/>
</dbReference>
<keyword evidence="9" id="KW-1185">Reference proteome</keyword>
<dbReference type="InterPro" id="IPR035952">
    <property type="entry name" value="Rhomboid-like_sf"/>
</dbReference>
<reference evidence="8" key="1">
    <citation type="submission" date="2021-11" db="EMBL/GenBank/DDBJ databases">
        <authorList>
            <consortium name="Genoscope - CEA"/>
            <person name="William W."/>
        </authorList>
    </citation>
    <scope>NUCLEOTIDE SEQUENCE</scope>
</reference>
<dbReference type="GO" id="GO:0004252">
    <property type="term" value="F:serine-type endopeptidase activity"/>
    <property type="evidence" value="ECO:0007669"/>
    <property type="project" value="InterPro"/>
</dbReference>
<dbReference type="Pfam" id="PF01694">
    <property type="entry name" value="Rhomboid"/>
    <property type="match status" value="1"/>
</dbReference>
<feature type="transmembrane region" description="Helical" evidence="5">
    <location>
        <begin position="129"/>
        <end position="147"/>
    </location>
</feature>
<evidence type="ECO:0000313" key="9">
    <source>
        <dbReference type="Proteomes" id="UP000789595"/>
    </source>
</evidence>
<evidence type="ECO:0000256" key="4">
    <source>
        <dbReference type="ARBA" id="ARBA00023136"/>
    </source>
</evidence>
<evidence type="ECO:0000259" key="7">
    <source>
        <dbReference type="Pfam" id="PF01694"/>
    </source>
</evidence>
<name>A0A8J2S9B4_9STRA</name>
<feature type="signal peptide" evidence="6">
    <location>
        <begin position="1"/>
        <end position="20"/>
    </location>
</feature>